<dbReference type="PANTHER" id="PTHR14859">
    <property type="entry name" value="CALCOFLUOR WHITE HYPERSENSITIVE PROTEIN PRECURSOR"/>
    <property type="match status" value="1"/>
</dbReference>
<evidence type="ECO:0000313" key="3">
    <source>
        <dbReference type="Proteomes" id="UP000321892"/>
    </source>
</evidence>
<dbReference type="GO" id="GO:0004519">
    <property type="term" value="F:endonuclease activity"/>
    <property type="evidence" value="ECO:0007669"/>
    <property type="project" value="UniProtKB-KW"/>
</dbReference>
<dbReference type="InterPro" id="IPR005135">
    <property type="entry name" value="Endo/exonuclease/phosphatase"/>
</dbReference>
<name>A0A510JI40_9FUSO</name>
<keyword evidence="3" id="KW-1185">Reference proteome</keyword>
<dbReference type="GO" id="GO:0004527">
    <property type="term" value="F:exonuclease activity"/>
    <property type="evidence" value="ECO:0007669"/>
    <property type="project" value="UniProtKB-KW"/>
</dbReference>
<dbReference type="InterPro" id="IPR051916">
    <property type="entry name" value="GPI-anchor_lipid_remodeler"/>
</dbReference>
<protein>
    <submittedName>
        <fullName evidence="2">Endonuclease/exonuclease/phosphatase</fullName>
    </submittedName>
</protein>
<dbReference type="KEGG" id="lhf:JCM16775_1691"/>
<organism evidence="2 3">
    <name type="scientific">Leptotrichia hofstadii</name>
    <dbReference type="NCBI Taxonomy" id="157688"/>
    <lineage>
        <taxon>Bacteria</taxon>
        <taxon>Fusobacteriati</taxon>
        <taxon>Fusobacteriota</taxon>
        <taxon>Fusobacteriia</taxon>
        <taxon>Fusobacteriales</taxon>
        <taxon>Leptotrichiaceae</taxon>
        <taxon>Leptotrichia</taxon>
    </lineage>
</organism>
<dbReference type="EMBL" id="AP019823">
    <property type="protein sequence ID" value="BBM38980.1"/>
    <property type="molecule type" value="Genomic_DNA"/>
</dbReference>
<dbReference type="GO" id="GO:0006506">
    <property type="term" value="P:GPI anchor biosynthetic process"/>
    <property type="evidence" value="ECO:0007669"/>
    <property type="project" value="TreeGrafter"/>
</dbReference>
<reference evidence="2 3" key="1">
    <citation type="submission" date="2019-07" db="EMBL/GenBank/DDBJ databases">
        <title>Complete Genome Sequence of Leptotrichia hofstadii Strain JCM16775.</title>
        <authorList>
            <person name="Watanabe S."/>
            <person name="Cui L."/>
        </authorList>
    </citation>
    <scope>NUCLEOTIDE SEQUENCE [LARGE SCALE GENOMIC DNA]</scope>
    <source>
        <strain evidence="2 3">JCM16775</strain>
    </source>
</reference>
<proteinExistence type="predicted"/>
<dbReference type="SUPFAM" id="SSF56219">
    <property type="entry name" value="DNase I-like"/>
    <property type="match status" value="1"/>
</dbReference>
<dbReference type="InterPro" id="IPR036691">
    <property type="entry name" value="Endo/exonu/phosph_ase_sf"/>
</dbReference>
<dbReference type="GO" id="GO:0016020">
    <property type="term" value="C:membrane"/>
    <property type="evidence" value="ECO:0007669"/>
    <property type="project" value="GOC"/>
</dbReference>
<feature type="domain" description="Endonuclease/exonuclease/phosphatase" evidence="1">
    <location>
        <begin position="6"/>
        <end position="231"/>
    </location>
</feature>
<accession>A0A510JI40</accession>
<dbReference type="OrthoDB" id="155529at2"/>
<dbReference type="Gene3D" id="3.60.10.10">
    <property type="entry name" value="Endonuclease/exonuclease/phosphatase"/>
    <property type="match status" value="1"/>
</dbReference>
<dbReference type="Proteomes" id="UP000321892">
    <property type="component" value="Chromosome"/>
</dbReference>
<dbReference type="RefSeq" id="WP_026745981.1">
    <property type="nucleotide sequence ID" value="NZ_AP019823.1"/>
</dbReference>
<evidence type="ECO:0000313" key="2">
    <source>
        <dbReference type="EMBL" id="BBM38980.1"/>
    </source>
</evidence>
<keyword evidence="2" id="KW-0255">Endonuclease</keyword>
<gene>
    <name evidence="2" type="ORF">JCM16775_1691</name>
</gene>
<evidence type="ECO:0000259" key="1">
    <source>
        <dbReference type="Pfam" id="PF03372"/>
    </source>
</evidence>
<keyword evidence="2" id="KW-0540">Nuclease</keyword>
<keyword evidence="2" id="KW-0378">Hydrolase</keyword>
<keyword evidence="2" id="KW-0269">Exonuclease</keyword>
<dbReference type="Pfam" id="PF03372">
    <property type="entry name" value="Exo_endo_phos"/>
    <property type="match status" value="1"/>
</dbReference>
<dbReference type="PANTHER" id="PTHR14859:SF1">
    <property type="entry name" value="PGAP2-INTERACTING PROTEIN"/>
    <property type="match status" value="1"/>
</dbReference>
<sequence length="241" mass="28528">MEFRIMTYNIYGARLADGKKLAKSIKKYKPDFVALQEVDKNTKRSNFRDVTQDFALELGYNYYYFQKAMDFDKGEFGIAFVSRYDVKNIYVHELPSAGNEKRQVLAAQINSSKYKKHILVINTHLDYEPAVKSTQIDDLMTVIDYFKGDIKFLCGDFNLLPTTEHYRKITENWNDTYFEGKDLENKSNLENRNLETQRIDYIMAKKYANYRTKQSFFINDDSQEWTKLSDHLPYMAVFEVE</sequence>
<dbReference type="AlphaFoldDB" id="A0A510JI40"/>